<organism evidence="1 2">
    <name type="scientific">Colletotrichum truncatum</name>
    <name type="common">Anthracnose fungus</name>
    <name type="synonym">Colletotrichum capsici</name>
    <dbReference type="NCBI Taxonomy" id="5467"/>
    <lineage>
        <taxon>Eukaryota</taxon>
        <taxon>Fungi</taxon>
        <taxon>Dikarya</taxon>
        <taxon>Ascomycota</taxon>
        <taxon>Pezizomycotina</taxon>
        <taxon>Sordariomycetes</taxon>
        <taxon>Hypocreomycetidae</taxon>
        <taxon>Glomerellales</taxon>
        <taxon>Glomerellaceae</taxon>
        <taxon>Colletotrichum</taxon>
        <taxon>Colletotrichum truncatum species complex</taxon>
    </lineage>
</organism>
<gene>
    <name evidence="1" type="ORF">CTRU02_214022</name>
</gene>
<dbReference type="Proteomes" id="UP000805649">
    <property type="component" value="Unassembled WGS sequence"/>
</dbReference>
<proteinExistence type="predicted"/>
<reference evidence="1 2" key="1">
    <citation type="journal article" date="2020" name="Phytopathology">
        <title>Genome Sequence Resources of Colletotrichum truncatum, C. plurivorum, C. musicola, and C. sojae: Four Species Pathogenic to Soybean (Glycine max).</title>
        <authorList>
            <person name="Rogerio F."/>
            <person name="Boufleur T.R."/>
            <person name="Ciampi-Guillardi M."/>
            <person name="Sukno S.A."/>
            <person name="Thon M.R."/>
            <person name="Massola Junior N.S."/>
            <person name="Baroncelli R."/>
        </authorList>
    </citation>
    <scope>NUCLEOTIDE SEQUENCE [LARGE SCALE GENOMIC DNA]</scope>
    <source>
        <strain evidence="1 2">CMES1059</strain>
    </source>
</reference>
<dbReference type="EMBL" id="VUJX02000010">
    <property type="protein sequence ID" value="KAL0931287.1"/>
    <property type="molecule type" value="Genomic_DNA"/>
</dbReference>
<accession>A0ACC3YHG9</accession>
<sequence>MQFSKLSALAALNILSAPAVFAQNDTAGSTTVPSFTCNPGYPVSSAEQSIIFNNFLRKFYIEKDVFRAGREHILLNAINHNPNVNGDREASLEWVAPRIAEWNVTITNTGFADNVGWSHVKVEGPNMGRYTVAVDIWRFEGSCIAEHWDALQVAPPANRTNPLELI</sequence>
<keyword evidence="2" id="KW-1185">Reference proteome</keyword>
<protein>
    <submittedName>
        <fullName evidence="1">Uncharacterized protein</fullName>
    </submittedName>
</protein>
<name>A0ACC3YHG9_COLTU</name>
<evidence type="ECO:0000313" key="2">
    <source>
        <dbReference type="Proteomes" id="UP000805649"/>
    </source>
</evidence>
<comment type="caution">
    <text evidence="1">The sequence shown here is derived from an EMBL/GenBank/DDBJ whole genome shotgun (WGS) entry which is preliminary data.</text>
</comment>
<evidence type="ECO:0000313" key="1">
    <source>
        <dbReference type="EMBL" id="KAL0931287.1"/>
    </source>
</evidence>